<organism evidence="6 7">
    <name type="scientific">Araneus ventricosus</name>
    <name type="common">Orbweaver spider</name>
    <name type="synonym">Epeira ventricosa</name>
    <dbReference type="NCBI Taxonomy" id="182803"/>
    <lineage>
        <taxon>Eukaryota</taxon>
        <taxon>Metazoa</taxon>
        <taxon>Ecdysozoa</taxon>
        <taxon>Arthropoda</taxon>
        <taxon>Chelicerata</taxon>
        <taxon>Arachnida</taxon>
        <taxon>Araneae</taxon>
        <taxon>Araneomorphae</taxon>
        <taxon>Entelegynae</taxon>
        <taxon>Araneoidea</taxon>
        <taxon>Araneidae</taxon>
        <taxon>Araneus</taxon>
    </lineage>
</organism>
<dbReference type="SUPFAM" id="SSF51905">
    <property type="entry name" value="FAD/NAD(P)-binding domain"/>
    <property type="match status" value="1"/>
</dbReference>
<keyword evidence="7" id="KW-1185">Reference proteome</keyword>
<proteinExistence type="inferred from homology"/>
<dbReference type="OrthoDB" id="6435988at2759"/>
<gene>
    <name evidence="6" type="primary">betA_5</name>
    <name evidence="6" type="ORF">AVEN_84730_1</name>
</gene>
<dbReference type="InterPro" id="IPR012132">
    <property type="entry name" value="GMC_OxRdtase"/>
</dbReference>
<name>A0A4Y1ZT77_ARAVE</name>
<sequence>ILFEGNRAVGVEFDRNMMTSQIRARREVILSAGTTNSAQLLMLSGIGPKEHLAKFNIPLVADLPVGNNLQDHGAGFLSYTLSPKIQTAGQKLQSNQSINEYIYGRSGMSLCSTEKTKKYRKDHKFNPLQNHACVTAQLQTLSGLSNFQTNT</sequence>
<feature type="domain" description="Glucose-methanol-choline oxidoreductase N-terminal" evidence="5">
    <location>
        <begin position="2"/>
        <end position="72"/>
    </location>
</feature>
<evidence type="ECO:0000256" key="2">
    <source>
        <dbReference type="ARBA" id="ARBA00010790"/>
    </source>
</evidence>
<comment type="caution">
    <text evidence="6">The sequence shown here is derived from an EMBL/GenBank/DDBJ whole genome shotgun (WGS) entry which is preliminary data.</text>
</comment>
<feature type="non-terminal residue" evidence="6">
    <location>
        <position position="1"/>
    </location>
</feature>
<evidence type="ECO:0000256" key="1">
    <source>
        <dbReference type="ARBA" id="ARBA00001974"/>
    </source>
</evidence>
<dbReference type="InterPro" id="IPR000172">
    <property type="entry name" value="GMC_OxRdtase_N"/>
</dbReference>
<comment type="similarity">
    <text evidence="2">Belongs to the GMC oxidoreductase family.</text>
</comment>
<dbReference type="Gene3D" id="3.30.560.10">
    <property type="entry name" value="Glucose Oxidase, domain 3"/>
    <property type="match status" value="1"/>
</dbReference>
<accession>A0A4Y1ZT77</accession>
<keyword evidence="4" id="KW-0274">FAD</keyword>
<dbReference type="Proteomes" id="UP000499080">
    <property type="component" value="Unassembled WGS sequence"/>
</dbReference>
<evidence type="ECO:0000313" key="7">
    <source>
        <dbReference type="Proteomes" id="UP000499080"/>
    </source>
</evidence>
<dbReference type="PANTHER" id="PTHR11552">
    <property type="entry name" value="GLUCOSE-METHANOL-CHOLINE GMC OXIDOREDUCTASE"/>
    <property type="match status" value="1"/>
</dbReference>
<dbReference type="Pfam" id="PF00732">
    <property type="entry name" value="GMC_oxred_N"/>
    <property type="match status" value="1"/>
</dbReference>
<protein>
    <submittedName>
        <fullName evidence="6">Oxygen-dependent choline dehydrogenase</fullName>
    </submittedName>
</protein>
<reference evidence="6 7" key="1">
    <citation type="journal article" date="2019" name="Sci. Rep.">
        <title>Orb-weaving spider Araneus ventricosus genome elucidates the spidroin gene catalogue.</title>
        <authorList>
            <person name="Kono N."/>
            <person name="Nakamura H."/>
            <person name="Ohtoshi R."/>
            <person name="Moran D.A.P."/>
            <person name="Shinohara A."/>
            <person name="Yoshida Y."/>
            <person name="Fujiwara M."/>
            <person name="Mori M."/>
            <person name="Tomita M."/>
            <person name="Arakawa K."/>
        </authorList>
    </citation>
    <scope>NUCLEOTIDE SEQUENCE [LARGE SCALE GENOMIC DNA]</scope>
</reference>
<dbReference type="EMBL" id="BGPR01152993">
    <property type="protein sequence ID" value="GBL65791.1"/>
    <property type="molecule type" value="Genomic_DNA"/>
</dbReference>
<comment type="cofactor">
    <cofactor evidence="1">
        <name>FAD</name>
        <dbReference type="ChEBI" id="CHEBI:57692"/>
    </cofactor>
</comment>
<dbReference type="PANTHER" id="PTHR11552:SF147">
    <property type="entry name" value="CHOLINE DEHYDROGENASE, MITOCHONDRIAL"/>
    <property type="match status" value="1"/>
</dbReference>
<dbReference type="InterPro" id="IPR036188">
    <property type="entry name" value="FAD/NAD-bd_sf"/>
</dbReference>
<dbReference type="Gene3D" id="3.50.50.60">
    <property type="entry name" value="FAD/NAD(P)-binding domain"/>
    <property type="match status" value="1"/>
</dbReference>
<dbReference type="GO" id="GO:0050660">
    <property type="term" value="F:flavin adenine dinucleotide binding"/>
    <property type="evidence" value="ECO:0007669"/>
    <property type="project" value="InterPro"/>
</dbReference>
<evidence type="ECO:0000256" key="3">
    <source>
        <dbReference type="ARBA" id="ARBA00022630"/>
    </source>
</evidence>
<dbReference type="GO" id="GO:0016614">
    <property type="term" value="F:oxidoreductase activity, acting on CH-OH group of donors"/>
    <property type="evidence" value="ECO:0007669"/>
    <property type="project" value="InterPro"/>
</dbReference>
<keyword evidence="3" id="KW-0285">Flavoprotein</keyword>
<evidence type="ECO:0000256" key="4">
    <source>
        <dbReference type="ARBA" id="ARBA00022827"/>
    </source>
</evidence>
<evidence type="ECO:0000259" key="5">
    <source>
        <dbReference type="Pfam" id="PF00732"/>
    </source>
</evidence>
<dbReference type="AlphaFoldDB" id="A0A4Y1ZT77"/>
<evidence type="ECO:0000313" key="6">
    <source>
        <dbReference type="EMBL" id="GBL65791.1"/>
    </source>
</evidence>